<proteinExistence type="predicted"/>
<keyword evidence="4" id="KW-1185">Reference proteome</keyword>
<keyword evidence="2" id="KW-1133">Transmembrane helix</keyword>
<comment type="caution">
    <text evidence="3">The sequence shown here is derived from an EMBL/GenBank/DDBJ whole genome shotgun (WGS) entry which is preliminary data.</text>
</comment>
<feature type="region of interest" description="Disordered" evidence="1">
    <location>
        <begin position="91"/>
        <end position="173"/>
    </location>
</feature>
<reference evidence="3" key="1">
    <citation type="submission" date="2023-11" db="EMBL/GenBank/DDBJ databases">
        <title>Genome assemblies of two species of porcelain crab, Petrolisthes cinctipes and Petrolisthes manimaculis (Anomura: Porcellanidae).</title>
        <authorList>
            <person name="Angst P."/>
        </authorList>
    </citation>
    <scope>NUCLEOTIDE SEQUENCE</scope>
    <source>
        <strain evidence="3">PB745_02</strain>
        <tissue evidence="3">Gill</tissue>
    </source>
</reference>
<evidence type="ECO:0000256" key="1">
    <source>
        <dbReference type="SAM" id="MobiDB-lite"/>
    </source>
</evidence>
<sequence>MREPWPIKEIGTGKVQLGMAGVGGPRSPYLLLFFLLAPLLSTFLHTYFILPTCSLLRSPTNPQLAFPQTQTLLPIPIPQLAPLPFLLSPHPTPPTSLPSPTSTLLQLPPINPPPPSHSPGQPHPSPAAPFPSPLPPLHLLLLPSTTSSPPVPSTHPSHHHQTSPHLVPLDTIR</sequence>
<name>A0AAE1PT57_9EUCA</name>
<dbReference type="Proteomes" id="UP001292094">
    <property type="component" value="Unassembled WGS sequence"/>
</dbReference>
<feature type="compositionally biased region" description="Low complexity" evidence="1">
    <location>
        <begin position="137"/>
        <end position="148"/>
    </location>
</feature>
<protein>
    <submittedName>
        <fullName evidence="3">Uncharacterized protein</fullName>
    </submittedName>
</protein>
<gene>
    <name evidence="3" type="ORF">Pmani_014314</name>
</gene>
<feature type="compositionally biased region" description="Low complexity" evidence="1">
    <location>
        <begin position="98"/>
        <end position="108"/>
    </location>
</feature>
<evidence type="ECO:0000256" key="2">
    <source>
        <dbReference type="SAM" id="Phobius"/>
    </source>
</evidence>
<dbReference type="EMBL" id="JAWZYT010001225">
    <property type="protein sequence ID" value="KAK4314400.1"/>
    <property type="molecule type" value="Genomic_DNA"/>
</dbReference>
<feature type="transmembrane region" description="Helical" evidence="2">
    <location>
        <begin position="29"/>
        <end position="50"/>
    </location>
</feature>
<dbReference type="AlphaFoldDB" id="A0AAE1PT57"/>
<accession>A0AAE1PT57</accession>
<evidence type="ECO:0000313" key="3">
    <source>
        <dbReference type="EMBL" id="KAK4314400.1"/>
    </source>
</evidence>
<dbReference type="PRINTS" id="PR01217">
    <property type="entry name" value="PRICHEXTENSN"/>
</dbReference>
<feature type="compositionally biased region" description="Pro residues" evidence="1">
    <location>
        <begin position="109"/>
        <end position="136"/>
    </location>
</feature>
<evidence type="ECO:0000313" key="4">
    <source>
        <dbReference type="Proteomes" id="UP001292094"/>
    </source>
</evidence>
<keyword evidence="2" id="KW-0812">Transmembrane</keyword>
<keyword evidence="2" id="KW-0472">Membrane</keyword>
<organism evidence="3 4">
    <name type="scientific">Petrolisthes manimaculis</name>
    <dbReference type="NCBI Taxonomy" id="1843537"/>
    <lineage>
        <taxon>Eukaryota</taxon>
        <taxon>Metazoa</taxon>
        <taxon>Ecdysozoa</taxon>
        <taxon>Arthropoda</taxon>
        <taxon>Crustacea</taxon>
        <taxon>Multicrustacea</taxon>
        <taxon>Malacostraca</taxon>
        <taxon>Eumalacostraca</taxon>
        <taxon>Eucarida</taxon>
        <taxon>Decapoda</taxon>
        <taxon>Pleocyemata</taxon>
        <taxon>Anomura</taxon>
        <taxon>Galatheoidea</taxon>
        <taxon>Porcellanidae</taxon>
        <taxon>Petrolisthes</taxon>
    </lineage>
</organism>